<keyword evidence="10" id="KW-1185">Reference proteome</keyword>
<evidence type="ECO:0000256" key="5">
    <source>
        <dbReference type="ARBA" id="ARBA00022729"/>
    </source>
</evidence>
<dbReference type="GO" id="GO:0015483">
    <property type="term" value="F:long-chain fatty acid transporting porin activity"/>
    <property type="evidence" value="ECO:0007669"/>
    <property type="project" value="TreeGrafter"/>
</dbReference>
<evidence type="ECO:0000256" key="2">
    <source>
        <dbReference type="ARBA" id="ARBA00008163"/>
    </source>
</evidence>
<evidence type="ECO:0000313" key="10">
    <source>
        <dbReference type="Proteomes" id="UP000555103"/>
    </source>
</evidence>
<dbReference type="PANTHER" id="PTHR35093">
    <property type="entry name" value="OUTER MEMBRANE PROTEIN NMB0088-RELATED"/>
    <property type="match status" value="1"/>
</dbReference>
<comment type="subcellular location">
    <subcellularLocation>
        <location evidence="1">Cell outer membrane</location>
        <topology evidence="1">Multi-pass membrane protein</topology>
    </subcellularLocation>
</comment>
<proteinExistence type="inferred from homology"/>
<evidence type="ECO:0000256" key="3">
    <source>
        <dbReference type="ARBA" id="ARBA00022452"/>
    </source>
</evidence>
<dbReference type="RefSeq" id="WP_183306939.1">
    <property type="nucleotide sequence ID" value="NZ_JACIEP010000006.1"/>
</dbReference>
<dbReference type="Proteomes" id="UP000555103">
    <property type="component" value="Unassembled WGS sequence"/>
</dbReference>
<dbReference type="AlphaFoldDB" id="A0A840CLL1"/>
<keyword evidence="7" id="KW-0998">Cell outer membrane</keyword>
<dbReference type="PANTHER" id="PTHR35093:SF8">
    <property type="entry name" value="OUTER MEMBRANE PROTEIN NMB0088-RELATED"/>
    <property type="match status" value="1"/>
</dbReference>
<dbReference type="GO" id="GO:0009279">
    <property type="term" value="C:cell outer membrane"/>
    <property type="evidence" value="ECO:0007669"/>
    <property type="project" value="UniProtKB-SubCell"/>
</dbReference>
<evidence type="ECO:0000256" key="8">
    <source>
        <dbReference type="SAM" id="SignalP"/>
    </source>
</evidence>
<evidence type="ECO:0000256" key="1">
    <source>
        <dbReference type="ARBA" id="ARBA00004571"/>
    </source>
</evidence>
<dbReference type="Pfam" id="PF03349">
    <property type="entry name" value="Toluene_X"/>
    <property type="match status" value="1"/>
</dbReference>
<organism evidence="9 10">
    <name type="scientific">Dysgonomonas hofstadii</name>
    <dbReference type="NCBI Taxonomy" id="637886"/>
    <lineage>
        <taxon>Bacteria</taxon>
        <taxon>Pseudomonadati</taxon>
        <taxon>Bacteroidota</taxon>
        <taxon>Bacteroidia</taxon>
        <taxon>Bacteroidales</taxon>
        <taxon>Dysgonomonadaceae</taxon>
        <taxon>Dysgonomonas</taxon>
    </lineage>
</organism>
<reference evidence="9 10" key="1">
    <citation type="submission" date="2020-08" db="EMBL/GenBank/DDBJ databases">
        <title>Genomic Encyclopedia of Type Strains, Phase IV (KMG-IV): sequencing the most valuable type-strain genomes for metagenomic binning, comparative biology and taxonomic classification.</title>
        <authorList>
            <person name="Goeker M."/>
        </authorList>
    </citation>
    <scope>NUCLEOTIDE SEQUENCE [LARGE SCALE GENOMIC DNA]</scope>
    <source>
        <strain evidence="9 10">DSM 104969</strain>
    </source>
</reference>
<gene>
    <name evidence="9" type="ORF">GGR21_001922</name>
</gene>
<sequence>MRRRVLSLAALIISAGSIFAQGEMDAYKLSQTDLTGTARAVSMGGAFGALGGDISGIAINPAGIGVYRSSEIVTTMNFQNAKTTIESNLEKRDDSKFKFTFDNLAFVAAFPTSDDVVPFINFGFSYNRVKNFDRKYSMGVTNPDNHTMADYMADRANAVNFGGKDPASELSKMSGNYYTALDNYDWMAVFGYNSGLIGLNGGRFNVLDQLYPNSDNYLAVREKGSVDTYDFNVGTTFSDIVSVGLTVSVTDLKYRMYSQFDELYTNDSYAYLDNDIRTDGTGYQVSAGIIVKPVNELRIGLAYHSPTWYNMTDSYAADFEYNLQEYGLKEGWISTDFYHYDYKLRTPDRWTASLAGVIGNTAIISADYEYTNYGSNMKLYDDHGDPLNYDANVDIKNHFKGSSTLRVGAEIRITPQFSGRIGYQWKQSPLKKDFKDGNQEVMTAGTTNHYTLDGDTNYITYGLGYRFSKNFYTDIAFVMRTQKSDIYTFYGSEKSEWKDNTFQGLMTLGYRF</sequence>
<accession>A0A840CLL1</accession>
<dbReference type="Gene3D" id="2.40.160.60">
    <property type="entry name" value="Outer membrane protein transport protein (OMPP1/FadL/TodX)"/>
    <property type="match status" value="1"/>
</dbReference>
<keyword evidence="3" id="KW-1134">Transmembrane beta strand</keyword>
<comment type="caution">
    <text evidence="9">The sequence shown here is derived from an EMBL/GenBank/DDBJ whole genome shotgun (WGS) entry which is preliminary data.</text>
</comment>
<comment type="similarity">
    <text evidence="2">Belongs to the OmpP1/FadL family.</text>
</comment>
<keyword evidence="4" id="KW-0812">Transmembrane</keyword>
<keyword evidence="6" id="KW-0472">Membrane</keyword>
<evidence type="ECO:0000256" key="4">
    <source>
        <dbReference type="ARBA" id="ARBA00022692"/>
    </source>
</evidence>
<evidence type="ECO:0000256" key="6">
    <source>
        <dbReference type="ARBA" id="ARBA00023136"/>
    </source>
</evidence>
<evidence type="ECO:0000313" key="9">
    <source>
        <dbReference type="EMBL" id="MBB4036021.1"/>
    </source>
</evidence>
<feature type="chain" id="PRO_5032635777" description="Outer membrane protein transport protein (OMPP1/FadL/TodX)" evidence="8">
    <location>
        <begin position="21"/>
        <end position="512"/>
    </location>
</feature>
<protein>
    <recommendedName>
        <fullName evidence="11">Outer membrane protein transport protein (OMPP1/FadL/TodX)</fullName>
    </recommendedName>
</protein>
<dbReference type="EMBL" id="JACIEP010000006">
    <property type="protein sequence ID" value="MBB4036021.1"/>
    <property type="molecule type" value="Genomic_DNA"/>
</dbReference>
<feature type="signal peptide" evidence="8">
    <location>
        <begin position="1"/>
        <end position="20"/>
    </location>
</feature>
<dbReference type="InterPro" id="IPR005017">
    <property type="entry name" value="OMPP1/FadL/TodX"/>
</dbReference>
<evidence type="ECO:0008006" key="11">
    <source>
        <dbReference type="Google" id="ProtNLM"/>
    </source>
</evidence>
<keyword evidence="5 8" id="KW-0732">Signal</keyword>
<evidence type="ECO:0000256" key="7">
    <source>
        <dbReference type="ARBA" id="ARBA00023237"/>
    </source>
</evidence>
<name>A0A840CLL1_9BACT</name>
<dbReference type="SUPFAM" id="SSF56935">
    <property type="entry name" value="Porins"/>
    <property type="match status" value="1"/>
</dbReference>